<dbReference type="InterPro" id="IPR008889">
    <property type="entry name" value="VQ"/>
</dbReference>
<comment type="caution">
    <text evidence="3">The sequence shown here is derived from an EMBL/GenBank/DDBJ whole genome shotgun (WGS) entry which is preliminary data.</text>
</comment>
<dbReference type="InterPro" id="IPR039609">
    <property type="entry name" value="VQ_15/22"/>
</dbReference>
<gene>
    <name evidence="3" type="ORF">CIPAW_10G062400</name>
</gene>
<evidence type="ECO:0000313" key="4">
    <source>
        <dbReference type="Proteomes" id="UP000811609"/>
    </source>
</evidence>
<evidence type="ECO:0000256" key="1">
    <source>
        <dbReference type="SAM" id="MobiDB-lite"/>
    </source>
</evidence>
<feature type="domain" description="VQ" evidence="2">
    <location>
        <begin position="160"/>
        <end position="185"/>
    </location>
</feature>
<dbReference type="Proteomes" id="UP000811609">
    <property type="component" value="Chromosome 10"/>
</dbReference>
<dbReference type="PANTHER" id="PTHR33179:SF30">
    <property type="entry name" value="VQ DOMAIN-CONTAINING PROTEIN"/>
    <property type="match status" value="1"/>
</dbReference>
<name>A0A8T1P2Z8_CARIL</name>
<sequence length="335" mass="37607">MHYDDLVDINTCYFLEAHRMLCHQGISRYSLSLSRNGQRFHMHVCFTLTKNSRYYCYKWSSKLELDQNYMIGTTQKSMDNMTIRPPAASSNDQWMPLIDHHDHHATEGQPASELMTGGTTDTIISSSNSTPVVLPLTTPKGCSSTGSKPIRRRSRASKRTPTTLLNANTGNFRALVQHYTGCPSPAAAGTISFGNRKEPVNLDFGRGGSSEVENQRIKTSSLMALFGNSNYHSLQQYPDHFQSQGQHRLAEYNQSRHDQQQQLLLQEQQQSMYSISNNISGDVFVSASSNVVVPRPNVEISDGFARLDDDNISFDHELAMNSFSTGFKNYHGGFF</sequence>
<protein>
    <recommendedName>
        <fullName evidence="2">VQ domain-containing protein</fullName>
    </recommendedName>
</protein>
<dbReference type="Pfam" id="PF05678">
    <property type="entry name" value="VQ"/>
    <property type="match status" value="1"/>
</dbReference>
<feature type="region of interest" description="Disordered" evidence="1">
    <location>
        <begin position="126"/>
        <end position="159"/>
    </location>
</feature>
<dbReference type="PANTHER" id="PTHR33179">
    <property type="entry name" value="VQ MOTIF-CONTAINING PROTEIN"/>
    <property type="match status" value="1"/>
</dbReference>
<evidence type="ECO:0000313" key="3">
    <source>
        <dbReference type="EMBL" id="KAG6638866.1"/>
    </source>
</evidence>
<keyword evidence="4" id="KW-1185">Reference proteome</keyword>
<accession>A0A8T1P2Z8</accession>
<organism evidence="3 4">
    <name type="scientific">Carya illinoinensis</name>
    <name type="common">Pecan</name>
    <dbReference type="NCBI Taxonomy" id="32201"/>
    <lineage>
        <taxon>Eukaryota</taxon>
        <taxon>Viridiplantae</taxon>
        <taxon>Streptophyta</taxon>
        <taxon>Embryophyta</taxon>
        <taxon>Tracheophyta</taxon>
        <taxon>Spermatophyta</taxon>
        <taxon>Magnoliopsida</taxon>
        <taxon>eudicotyledons</taxon>
        <taxon>Gunneridae</taxon>
        <taxon>Pentapetalae</taxon>
        <taxon>rosids</taxon>
        <taxon>fabids</taxon>
        <taxon>Fagales</taxon>
        <taxon>Juglandaceae</taxon>
        <taxon>Carya</taxon>
    </lineage>
</organism>
<proteinExistence type="predicted"/>
<evidence type="ECO:0000259" key="2">
    <source>
        <dbReference type="Pfam" id="PF05678"/>
    </source>
</evidence>
<dbReference type="EMBL" id="CM031818">
    <property type="protein sequence ID" value="KAG6638866.1"/>
    <property type="molecule type" value="Genomic_DNA"/>
</dbReference>
<dbReference type="AlphaFoldDB" id="A0A8T1P2Z8"/>
<feature type="compositionally biased region" description="Basic residues" evidence="1">
    <location>
        <begin position="149"/>
        <end position="158"/>
    </location>
</feature>
<reference evidence="3" key="1">
    <citation type="submission" date="2020-12" db="EMBL/GenBank/DDBJ databases">
        <title>WGS assembly of Carya illinoinensis cv. Pawnee.</title>
        <authorList>
            <person name="Platts A."/>
            <person name="Shu S."/>
            <person name="Wright S."/>
            <person name="Barry K."/>
            <person name="Edger P."/>
            <person name="Pires J.C."/>
            <person name="Schmutz J."/>
        </authorList>
    </citation>
    <scope>NUCLEOTIDE SEQUENCE</scope>
    <source>
        <tissue evidence="3">Leaf</tissue>
    </source>
</reference>